<dbReference type="InterPro" id="IPR019734">
    <property type="entry name" value="TPR_rpt"/>
</dbReference>
<dbReference type="SUPFAM" id="SSF48452">
    <property type="entry name" value="TPR-like"/>
    <property type="match status" value="4"/>
</dbReference>
<feature type="repeat" description="TPR" evidence="1">
    <location>
        <begin position="373"/>
        <end position="406"/>
    </location>
</feature>
<feature type="repeat" description="TPR" evidence="1">
    <location>
        <begin position="612"/>
        <end position="645"/>
    </location>
</feature>
<dbReference type="Pfam" id="PF13429">
    <property type="entry name" value="TPR_15"/>
    <property type="match status" value="1"/>
</dbReference>
<dbReference type="Pfam" id="PF13432">
    <property type="entry name" value="TPR_16"/>
    <property type="match status" value="2"/>
</dbReference>
<dbReference type="PANTHER" id="PTHR12558:SF13">
    <property type="entry name" value="CELL DIVISION CYCLE PROTEIN 27 HOMOLOG"/>
    <property type="match status" value="1"/>
</dbReference>
<keyword evidence="1" id="KW-0802">TPR repeat</keyword>
<gene>
    <name evidence="3" type="primary">prsT</name>
    <name evidence="3" type="ORF">FHK82_07905</name>
</gene>
<feature type="repeat" description="TPR" evidence="1">
    <location>
        <begin position="781"/>
        <end position="814"/>
    </location>
</feature>
<accession>A0A558D431</accession>
<keyword evidence="2" id="KW-0732">Signal</keyword>
<dbReference type="Pfam" id="PF13181">
    <property type="entry name" value="TPR_8"/>
    <property type="match status" value="2"/>
</dbReference>
<dbReference type="AlphaFoldDB" id="A0A558D431"/>
<dbReference type="NCBIfam" id="TIGR02917">
    <property type="entry name" value="PEP_TPR_lipo"/>
    <property type="match status" value="1"/>
</dbReference>
<dbReference type="Proteomes" id="UP000317355">
    <property type="component" value="Unassembled WGS sequence"/>
</dbReference>
<dbReference type="InterPro" id="IPR014266">
    <property type="entry name" value="PEP-CTERM_TPR_PrsT"/>
</dbReference>
<sequence length="931" mass="102705">MKNLPVYLFLALCYFSSPLYSAEDPGRLYEDALKSYQHTNLPEAIIHLKNALQIDPDHLPSRLLMAEVLISQGNGSVAEAELEFAKSQGASDDLLLPMFAEAYLLQDKHQLVLDIAKPASRERNLEARLAYFRGRAHLGLLQLSSAYREFNEALKLQPNLTVAKLGMAQVLLQRDQVEQAGIIIDEVISGGAGSANAWLLNANIQRLKGDYSGSLTSLNRAITLESGHLAARLARSGLLMQKGDLEGAEKDVDFILDQIPREPRAKYLKSIISASKGDVKDAEARVGDVVDTLKAVPPQVMQNNPSYLYLAGIISYQLGSYDVAKSYLNKYLKAVPNDLESVKTLAIIELREGKPENARGILAKINVVYPDNPNILSLLGMAYMDMKSYDLAQQYFKQVVELVPESDLGRSNLARSKMASSEFDAAIELLLKAKEGGTENNIELDLLLAEAYVRTKSFGKAITIYKKLVETSPKNSRFAQKYGATLGLSGDLEGAEAWFKRALELDPANTDAMIHLSRMDLVRGKGEASLKYLDAKATEYPESYELMVELGKTNALLGDMDSALRWYDKAFSLKNDIHFTLDGLVDTLVKVGNTEKALVVLDEFIGRNPTDAQAFTMTGRIYQLINQRQKAIEAFTTATNFAANKSQSFMTLAKAQSDTDDRAGAIASLKKALVYDESYLPGYIALIKLVIEERDEVHALRLISSVRKLAPNTPAGDLLTAELYEGLGDFDKAIASYEKALILGDSRQAILGLTGIYTRSGSEAKAAERLTEWLKRYPDDPPVELALAETYLRLGKHKSAMFHYEKLLKQHPESPLILSSASEGFYRSGKESIALQMAQKAQAASPKNVDFLDTLGWIQSRTGKTDAALATFREALVYDYGNPSVKYHLASTLVQLNRQAEARKLLGEVKTSSRSYGQMADVDVLLKSISQ</sequence>
<evidence type="ECO:0000256" key="2">
    <source>
        <dbReference type="SAM" id="SignalP"/>
    </source>
</evidence>
<proteinExistence type="predicted"/>
<feature type="signal peptide" evidence="2">
    <location>
        <begin position="1"/>
        <end position="22"/>
    </location>
</feature>
<feature type="repeat" description="TPR" evidence="1">
    <location>
        <begin position="442"/>
        <end position="475"/>
    </location>
</feature>
<evidence type="ECO:0000313" key="4">
    <source>
        <dbReference type="Proteomes" id="UP000317355"/>
    </source>
</evidence>
<dbReference type="Pfam" id="PF14559">
    <property type="entry name" value="TPR_19"/>
    <property type="match status" value="1"/>
</dbReference>
<comment type="caution">
    <text evidence="3">The sequence shown here is derived from an EMBL/GenBank/DDBJ whole genome shotgun (WGS) entry which is preliminary data.</text>
</comment>
<dbReference type="PANTHER" id="PTHR12558">
    <property type="entry name" value="CELL DIVISION CYCLE 16,23,27"/>
    <property type="match status" value="1"/>
</dbReference>
<reference evidence="3 4" key="1">
    <citation type="submission" date="2019-07" db="EMBL/GenBank/DDBJ databases">
        <title>The pathways for chlorine oxyanion respiration interact through the shared metabolite chlorate.</title>
        <authorList>
            <person name="Barnum T.P."/>
            <person name="Cheng Y."/>
            <person name="Hill K.A."/>
            <person name="Lucas L.N."/>
            <person name="Carlson H.K."/>
            <person name="Coates J.D."/>
        </authorList>
    </citation>
    <scope>NUCLEOTIDE SEQUENCE [LARGE SCALE GENOMIC DNA]</scope>
    <source>
        <strain evidence="3">BK-3</strain>
    </source>
</reference>
<dbReference type="SMART" id="SM00028">
    <property type="entry name" value="TPR"/>
    <property type="match status" value="13"/>
</dbReference>
<evidence type="ECO:0000313" key="3">
    <source>
        <dbReference type="EMBL" id="TVT55761.1"/>
    </source>
</evidence>
<evidence type="ECO:0000256" key="1">
    <source>
        <dbReference type="PROSITE-ProRule" id="PRU00339"/>
    </source>
</evidence>
<dbReference type="Gene3D" id="1.25.40.10">
    <property type="entry name" value="Tetratricopeptide repeat domain"/>
    <property type="match status" value="4"/>
</dbReference>
<dbReference type="EMBL" id="VMRY01000029">
    <property type="protein sequence ID" value="TVT55761.1"/>
    <property type="molecule type" value="Genomic_DNA"/>
</dbReference>
<dbReference type="InterPro" id="IPR011990">
    <property type="entry name" value="TPR-like_helical_dom_sf"/>
</dbReference>
<organism evidence="3 4">
    <name type="scientific">Sedimenticola thiotaurini</name>
    <dbReference type="NCBI Taxonomy" id="1543721"/>
    <lineage>
        <taxon>Bacteria</taxon>
        <taxon>Pseudomonadati</taxon>
        <taxon>Pseudomonadota</taxon>
        <taxon>Gammaproteobacteria</taxon>
        <taxon>Chromatiales</taxon>
        <taxon>Sedimenticolaceae</taxon>
        <taxon>Sedimenticola</taxon>
    </lineage>
</organism>
<name>A0A558D431_9GAMM</name>
<protein>
    <submittedName>
        <fullName evidence="3">PEP-CTERM system TPR-repeat protein PrsT</fullName>
    </submittedName>
</protein>
<feature type="chain" id="PRO_5022001334" evidence="2">
    <location>
        <begin position="23"/>
        <end position="931"/>
    </location>
</feature>
<feature type="repeat" description="TPR" evidence="1">
    <location>
        <begin position="127"/>
        <end position="160"/>
    </location>
</feature>
<feature type="repeat" description="TPR" evidence="1">
    <location>
        <begin position="476"/>
        <end position="509"/>
    </location>
</feature>
<dbReference type="PROSITE" id="PS50005">
    <property type="entry name" value="TPR"/>
    <property type="match status" value="6"/>
</dbReference>